<dbReference type="InterPro" id="IPR006134">
    <property type="entry name" value="DNA-dir_DNA_pol_B_multi_dom"/>
</dbReference>
<feature type="region of interest" description="Disordered" evidence="15">
    <location>
        <begin position="926"/>
        <end position="945"/>
    </location>
</feature>
<dbReference type="PROSITE" id="PS00116">
    <property type="entry name" value="DNA_POLYMERASE_B"/>
    <property type="match status" value="1"/>
</dbReference>
<evidence type="ECO:0000256" key="13">
    <source>
        <dbReference type="ARBA" id="ARBA00023204"/>
    </source>
</evidence>
<dbReference type="CDD" id="cd05534">
    <property type="entry name" value="POLBc_zeta"/>
    <property type="match status" value="1"/>
</dbReference>
<dbReference type="InterPro" id="IPR030559">
    <property type="entry name" value="PolZ_Rev3"/>
</dbReference>
<dbReference type="Gene3D" id="3.90.1600.10">
    <property type="entry name" value="Palm domain of DNA polymerase"/>
    <property type="match status" value="1"/>
</dbReference>
<feature type="compositionally biased region" description="Gly residues" evidence="15">
    <location>
        <begin position="2041"/>
        <end position="2053"/>
    </location>
</feature>
<evidence type="ECO:0000256" key="10">
    <source>
        <dbReference type="ARBA" id="ARBA00022932"/>
    </source>
</evidence>
<keyword evidence="8" id="KW-0227">DNA damage</keyword>
<evidence type="ECO:0000256" key="1">
    <source>
        <dbReference type="ARBA" id="ARBA00001966"/>
    </source>
</evidence>
<dbReference type="Gene3D" id="3.30.342.10">
    <property type="entry name" value="DNA Polymerase, chain B, domain 1"/>
    <property type="match status" value="1"/>
</dbReference>
<evidence type="ECO:0000256" key="15">
    <source>
        <dbReference type="SAM" id="MobiDB-lite"/>
    </source>
</evidence>
<keyword evidence="6" id="KW-0548">Nucleotidyltransferase</keyword>
<feature type="region of interest" description="Disordered" evidence="15">
    <location>
        <begin position="1934"/>
        <end position="1962"/>
    </location>
</feature>
<keyword evidence="13" id="KW-0234">DNA repair</keyword>
<feature type="region of interest" description="Disordered" evidence="15">
    <location>
        <begin position="822"/>
        <end position="874"/>
    </location>
</feature>
<sequence length="3085" mass="328165">MYMQVVSIEHSLERPHAALGDAALSPIFRRVSARCPVLHLFGYVHIPLDLTPTTSGTSAPVASTEPRDASSSAPENELDGDAEITAAATPHSFSRGSSGGGILLLSRATPLVGRLSGTSAPLQQEDASPSPKRATYALDADGHGNKAAAAGAVARHCDAPSSSFLPPCSTLCAATSAAGGDGDPLILTDGNLGSSAAWRGRYTQRRACLHVHGVYPSLLLPQYDRSVSADQLAAQLEAVALRVLARQGTLVPTQQLVHNVRIAHRFNVYGYRPHAYAFYEVELIDPDLLPRVVDVLQNSTEVGGRQWQLYDAHYRYHTQFMVRWRVSGIAPFLLPAGRCHVRLPTVAELSENSPALSASLEAVGRLQAPQHSRGNDSDAAKRELKDKDEEEHRQAAASSAQQSQLLFRQRWRPDELGRAITAEVELDVAGADLLDHSSAVEEGEAKGAAVAAQGRRRTVTAGDNLNYTRRIIRHYFSEHGVSDTLRVADTIAMERHQQECAHVAAAGLKGQQGRYGHVMQIQRGDPTVRWLRHRMLEYLKERAEANAAVAAALAAPSAVRKTEDGSEVSTAMFLASTGAAAASVLPLSSAASLVESAVKLQDQRAIRQQLLAEYRRPGGATLRASRHGHRRGATDAMSTRVYADGHIAVPSSFAHVADQESAIAGGEALYVGFSSESLKLSVPQGQTQPQPQPQQPAAAPENAAGKPIPSSSAYQSFFDELSATAYADVVAAPTQDLFTALAQPSAPSLPFHGDEPTTSVAAAVITAPRRSSMSSKEASGADCRDMQPMLETTREPASNADVTLTCAASDSIIAAAPSRAGSSWSSALSSSSTASLSSGRTSPDHGNSCMEGREGVDPSFLGSSAAQSRERAQGEPCLAALDAAALVRETPTQRPTRPSVGRSPKISEGQDNDFAFDALDRIDGEAIRPSVGASQKDGSLPRLGRDTSSAALDELVGAENDHTPEGGRRCAGIAAAASPATATPTRLLTRHDLAEGDCVAFVRVREVAPSLRHGEVLAMARVAALMTETTELQWLLRLSETHFAAEEQALVRRGSWLRAQLPTAAAAAASTAPSMRDYHSHFAGTARDVQLGEVVLSNVYDSVLTSVLEGYAQAAAPSAPTQQLPARDVAVSAARTLDIGEIDLKVRETDPEEGSVSWQLGRRRPSDDAAAEVQVWRVHCFTDVAVYHSFAGPPDGRHRPHAGHPSCSSPPLLRVLCRYAYHVEARVLTSVCPDVFTPDVRKSAVDCRPLPSSRRVLSHGDQQLESGERRVDAATAHHSSRTGASSSRVLFTQPQPLLPLGAPRAHSRAAAASLTSPPAPSSPPVEVPATLAKAPWLEASEDGCEDTLLFPSSSASTGSSWGGGRDASKRGDEAASACAAHAAPLGVTHMPDRAPPQSSSEASAELPSPSAAVQTSQEAADAAPPPAGKRLWRVSLMRTPPPDFAVGRMRVLRGVQAARHFAAHAFVSEKQAWLRQRGASCTTDGSHGPTADAAAVGAIEESDTAPQLRFSNETADPDGDGNEEQPVGATVRDGSRANGARSGGTLAAAGGRRATEIVVLSAASSCAHSSSAAPIASFVVSSLTPSRSSSSSVDPVREVTASQRGFLDLLQAGRHLDEGGARMVLLQHRGQLGYMVDDMRRCCAVSASGSEGLLLSRGGGGGSSGDLRVCASAVAWPWTAATEVTPSDGALLPCRYEAVASFPAPSAGIAGASRGARVAPTAARGTPTRRGAKQSLLLSVVSRRKSTSHVPGLSLSATQQPQHHLQCTLRVLYIEVLLHRLPGEAPASTNEVLAVGLGQATTATNSAIAVRVFCVAAPLRSAAARAATHPSAAGRAPPLVGLTEAVQVVTMPDEAALLARVRGEILAYDPDILISWDGFKYGLGYLALRYRAVFQRNLASDLSRVLQHHGYQRTNANCGSHFAAAASASGGDAGADGGAAERACSSMAEEGPTEGGRGGADAGELAAARYRARSPASHAAASFTVRHGSSGGGGESVPSQESVRSATAMAARSSVLSSAASSASWAAPLRDLDEDDDDVDGGGTDDAGAKGGVRGCRGGALAGQTVEYREGRTMHWAPPALRRNGQPPLLARPRAALDLRAAASAPAAAAADQYAKRFGTDIHVVGRICTSLGKDLRKEIKMPSYSLTMVHVKLLGQPLPYFTDSYLSELFLTPQCADAPGGGERHTALRYLASRVAAPHRIACKLRWFTRLLEFSRMYGILTKEVITRGSQFRVEATLLRFAHPLGYAMLSPSLSQVHRQPRIECIPLVMQPKSDLYRHDPVVVLDFRSLYPSLIIAYNLCYSTCLGLVQPHSHGRLGVLPRFRQSNAALAELLPDDGAQHDGVVFSPNGAMFVSPSTRVGLLPQMVQAVLDTRFEVQAALKHIAVPSEDITMQQRLQEQQLALKLLANVTYGYTAASYTGRMPCVDLAEAIVSLGRQTLERAIELIHSTPAWRAEVVYGDTDSLFVRLAGRTKADAFRIGQEMADAVTRSNPAPIRLQFEKVLLPCLLLVKKRYAGYMWTSPTQEAPTFLAKGIEVVRRDQCPATVQLTDRLLRMLLDGASATALRQSYYAAVERLQSGAANPLQCIFRRAVKLGRYKDAGDTHLPLAARLAFQQMEKDVTQTPFWGERLPYVVVQSTTAVNKLTDKVLHPERLLQAHDTRSVDAAYYIVRHVNRTLDRMFCLVGIRFARWYQEMPRRRTAHAALLNLPTFMAAQQRLQRLQGVVPPDARGAAPLPFSFDTASAPLSPRSRQMRLGQLASLMEGLRHHHSSSGVLSALRGGAASAAATTAATAEEISDDEDPSDEAAQLTEVADLTRPSTQEVIDVDQLATQRSNRPSSSLTGAAPPQLDRFLKPGRAASRSGRRKRWRTVTLESFYPRTLCVVCEEEAVSLNDISRQQAVLMHVGGVGCGAAVSGGRCSTVAYPPASTAPAAPLPLPHRLPPICTRCWSDPLSLHLHVQQQCRSMHRQMNALQGLCARCISGGGDAGDAAADEYRLAVADMEDMDAFCMSSTLTRRRNCPGHGYDGVDGSTPRHVLAAVELSAEGVPRGCVSVDCAVGFEKKWVTAQRTQWHALQAFLNKVL</sequence>
<evidence type="ECO:0000256" key="2">
    <source>
        <dbReference type="ARBA" id="ARBA00005755"/>
    </source>
</evidence>
<keyword evidence="11" id="KW-0408">Iron</keyword>
<dbReference type="GO" id="GO:0003887">
    <property type="term" value="F:DNA-directed DNA polymerase activity"/>
    <property type="evidence" value="ECO:0007669"/>
    <property type="project" value="UniProtKB-KW"/>
</dbReference>
<feature type="region of interest" description="Disordered" evidence="15">
    <location>
        <begin position="1350"/>
        <end position="1427"/>
    </location>
</feature>
<keyword evidence="7" id="KW-0479">Metal-binding</keyword>
<dbReference type="EMBL" id="LR812956">
    <property type="protein sequence ID" value="CAC9490105.1"/>
    <property type="molecule type" value="Genomic_DNA"/>
</dbReference>
<feature type="compositionally biased region" description="Basic and acidic residues" evidence="15">
    <location>
        <begin position="373"/>
        <end position="394"/>
    </location>
</feature>
<keyword evidence="12" id="KW-0411">Iron-sulfur</keyword>
<evidence type="ECO:0000256" key="7">
    <source>
        <dbReference type="ARBA" id="ARBA00022723"/>
    </source>
</evidence>
<keyword evidence="5" id="KW-0808">Transferase</keyword>
<evidence type="ECO:0000256" key="6">
    <source>
        <dbReference type="ARBA" id="ARBA00022695"/>
    </source>
</evidence>
<evidence type="ECO:0000313" key="18">
    <source>
        <dbReference type="Proteomes" id="UP000255414"/>
    </source>
</evidence>
<dbReference type="SMART" id="SM00486">
    <property type="entry name" value="POLBc"/>
    <property type="match status" value="1"/>
</dbReference>
<feature type="region of interest" description="Disordered" evidence="15">
    <location>
        <begin position="2813"/>
        <end position="2867"/>
    </location>
</feature>
<dbReference type="Gene3D" id="3.30.420.10">
    <property type="entry name" value="Ribonuclease H-like superfamily/Ribonuclease H"/>
    <property type="match status" value="2"/>
</dbReference>
<feature type="region of interest" description="Disordered" evidence="15">
    <location>
        <begin position="1251"/>
        <end position="1327"/>
    </location>
</feature>
<accession>A0A6L0XJF5</accession>
<protein>
    <recommendedName>
        <fullName evidence="4">DNA polymerase zeta catalytic subunit</fullName>
        <ecNumber evidence="3">2.7.7.7</ecNumber>
    </recommendedName>
</protein>
<feature type="compositionally biased region" description="Low complexity" evidence="15">
    <location>
        <begin position="1302"/>
        <end position="1316"/>
    </location>
</feature>
<gene>
    <name evidence="17" type="ORF">LINF_230022600</name>
</gene>
<feature type="compositionally biased region" description="Low complexity" evidence="15">
    <location>
        <begin position="1996"/>
        <end position="2005"/>
    </location>
</feature>
<dbReference type="PRINTS" id="PR00106">
    <property type="entry name" value="DNAPOLB"/>
</dbReference>
<evidence type="ECO:0000313" key="17">
    <source>
        <dbReference type="EMBL" id="CAC9490105.1"/>
    </source>
</evidence>
<evidence type="ECO:0000256" key="5">
    <source>
        <dbReference type="ARBA" id="ARBA00022679"/>
    </source>
</evidence>
<evidence type="ECO:0000256" key="11">
    <source>
        <dbReference type="ARBA" id="ARBA00023004"/>
    </source>
</evidence>
<dbReference type="SUPFAM" id="SSF53098">
    <property type="entry name" value="Ribonuclease H-like"/>
    <property type="match status" value="1"/>
</dbReference>
<dbReference type="InterPro" id="IPR023211">
    <property type="entry name" value="DNA_pol_palm_dom_sf"/>
</dbReference>
<feature type="compositionally biased region" description="Low complexity" evidence="15">
    <location>
        <begin position="1395"/>
        <end position="1412"/>
    </location>
</feature>
<name>A0A6L0XJF5_LEIIN</name>
<feature type="region of interest" description="Disordered" evidence="15">
    <location>
        <begin position="2024"/>
        <end position="2053"/>
    </location>
</feature>
<dbReference type="GO" id="GO:0042276">
    <property type="term" value="P:error-prone translesion synthesis"/>
    <property type="evidence" value="ECO:0007669"/>
    <property type="project" value="TreeGrafter"/>
</dbReference>
<dbReference type="InterPro" id="IPR012337">
    <property type="entry name" value="RNaseH-like_sf"/>
</dbReference>
<dbReference type="GO" id="GO:0000166">
    <property type="term" value="F:nucleotide binding"/>
    <property type="evidence" value="ECO:0007669"/>
    <property type="project" value="InterPro"/>
</dbReference>
<dbReference type="InterPro" id="IPR006172">
    <property type="entry name" value="DNA-dir_DNA_pol_B"/>
</dbReference>
<reference evidence="17" key="1">
    <citation type="submission" date="2020-06" db="EMBL/GenBank/DDBJ databases">
        <authorList>
            <person name="Gonzalez-de la Fuente S."/>
            <person name="Peiro-Pastor R."/>
            <person name="Rastrojo A."/>
            <person name="Moreno J."/>
            <person name="Carrasco-Ramiro F."/>
            <person name="Requena JM."/>
            <person name="Aguado B."/>
        </authorList>
    </citation>
    <scope>NUCLEOTIDE SEQUENCE</scope>
</reference>
<dbReference type="EC" id="2.7.7.7" evidence="3"/>
<comment type="cofactor">
    <cofactor evidence="1">
        <name>[4Fe-4S] cluster</name>
        <dbReference type="ChEBI" id="CHEBI:49883"/>
    </cofactor>
</comment>
<keyword evidence="9" id="KW-0862">Zinc</keyword>
<feature type="region of interest" description="Disordered" evidence="15">
    <location>
        <begin position="1502"/>
        <end position="1547"/>
    </location>
</feature>
<feature type="domain" description="DNA-directed DNA polymerase family B multifunctional" evidence="16">
    <location>
        <begin position="2222"/>
        <end position="2683"/>
    </location>
</feature>
<feature type="region of interest" description="Disordered" evidence="15">
    <location>
        <begin position="54"/>
        <end position="78"/>
    </location>
</feature>
<dbReference type="Pfam" id="PF00136">
    <property type="entry name" value="DNA_pol_B"/>
    <property type="match status" value="1"/>
</dbReference>
<dbReference type="InterPro" id="IPR017964">
    <property type="entry name" value="DNA-dir_DNA_pol_B_CS"/>
</dbReference>
<evidence type="ECO:0000256" key="14">
    <source>
        <dbReference type="ARBA" id="ARBA00049244"/>
    </source>
</evidence>
<dbReference type="FunFam" id="3.30.420.10:FF:000334">
    <property type="entry name" value="DNA polymerase zeta catalytic subunit, putative"/>
    <property type="match status" value="1"/>
</dbReference>
<dbReference type="GO" id="GO:0000724">
    <property type="term" value="P:double-strand break repair via homologous recombination"/>
    <property type="evidence" value="ECO:0007669"/>
    <property type="project" value="TreeGrafter"/>
</dbReference>
<dbReference type="PANTHER" id="PTHR45812">
    <property type="entry name" value="DNA POLYMERASE ZETA CATALYTIC SUBUNIT"/>
    <property type="match status" value="1"/>
</dbReference>
<evidence type="ECO:0000256" key="9">
    <source>
        <dbReference type="ARBA" id="ARBA00022833"/>
    </source>
</evidence>
<feature type="compositionally biased region" description="Low complexity" evidence="15">
    <location>
        <begin position="822"/>
        <end position="841"/>
    </location>
</feature>
<feature type="compositionally biased region" description="Pro residues" evidence="15">
    <location>
        <begin position="1317"/>
        <end position="1326"/>
    </location>
</feature>
<dbReference type="InterPro" id="IPR043502">
    <property type="entry name" value="DNA/RNA_pol_sf"/>
</dbReference>
<keyword evidence="10" id="KW-0239">DNA-directed DNA polymerase</keyword>
<feature type="compositionally biased region" description="Low complexity" evidence="15">
    <location>
        <begin position="683"/>
        <end position="707"/>
    </location>
</feature>
<dbReference type="InterPro" id="IPR036397">
    <property type="entry name" value="RNaseH_sf"/>
</dbReference>
<dbReference type="PANTHER" id="PTHR45812:SF1">
    <property type="entry name" value="DNA POLYMERASE ZETA CATALYTIC SUBUNIT"/>
    <property type="match status" value="1"/>
</dbReference>
<feature type="region of interest" description="Disordered" evidence="15">
    <location>
        <begin position="680"/>
        <end position="711"/>
    </location>
</feature>
<dbReference type="GO" id="GO:0003677">
    <property type="term" value="F:DNA binding"/>
    <property type="evidence" value="ECO:0007669"/>
    <property type="project" value="InterPro"/>
</dbReference>
<evidence type="ECO:0000256" key="8">
    <source>
        <dbReference type="ARBA" id="ARBA00022763"/>
    </source>
</evidence>
<feature type="region of interest" description="Disordered" evidence="15">
    <location>
        <begin position="1984"/>
        <end position="2005"/>
    </location>
</feature>
<feature type="compositionally biased region" description="Low complexity" evidence="15">
    <location>
        <begin position="1374"/>
        <end position="1383"/>
    </location>
</feature>
<dbReference type="GO" id="GO:0016035">
    <property type="term" value="C:zeta DNA polymerase complex"/>
    <property type="evidence" value="ECO:0007669"/>
    <property type="project" value="InterPro"/>
</dbReference>
<dbReference type="GO" id="GO:0051536">
    <property type="term" value="F:iron-sulfur cluster binding"/>
    <property type="evidence" value="ECO:0007669"/>
    <property type="project" value="UniProtKB-KW"/>
</dbReference>
<dbReference type="InterPro" id="IPR042087">
    <property type="entry name" value="DNA_pol_B_thumb"/>
</dbReference>
<dbReference type="Gene3D" id="1.10.287.690">
    <property type="entry name" value="Helix hairpin bin"/>
    <property type="match status" value="1"/>
</dbReference>
<evidence type="ECO:0000259" key="16">
    <source>
        <dbReference type="Pfam" id="PF00136"/>
    </source>
</evidence>
<feature type="compositionally biased region" description="Polar residues" evidence="15">
    <location>
        <begin position="1281"/>
        <end position="1295"/>
    </location>
</feature>
<evidence type="ECO:0000256" key="3">
    <source>
        <dbReference type="ARBA" id="ARBA00012417"/>
    </source>
</evidence>
<evidence type="ECO:0000256" key="4">
    <source>
        <dbReference type="ARBA" id="ARBA00021589"/>
    </source>
</evidence>
<dbReference type="Gene3D" id="1.10.132.60">
    <property type="entry name" value="DNA polymerase family B, C-terminal domain"/>
    <property type="match status" value="1"/>
</dbReference>
<dbReference type="SUPFAM" id="SSF56672">
    <property type="entry name" value="DNA/RNA polymerases"/>
    <property type="match status" value="1"/>
</dbReference>
<proteinExistence type="inferred from homology"/>
<dbReference type="FunFam" id="1.10.287.690:FF:000002">
    <property type="entry name" value="DNA polymerase zeta"/>
    <property type="match status" value="1"/>
</dbReference>
<feature type="region of interest" description="Disordered" evidence="15">
    <location>
        <begin position="887"/>
        <end position="912"/>
    </location>
</feature>
<dbReference type="Proteomes" id="UP000255414">
    <property type="component" value="Chromosome 23"/>
</dbReference>
<dbReference type="GO" id="GO:0005634">
    <property type="term" value="C:nucleus"/>
    <property type="evidence" value="ECO:0007669"/>
    <property type="project" value="TreeGrafter"/>
</dbReference>
<dbReference type="GO" id="GO:0046872">
    <property type="term" value="F:metal ion binding"/>
    <property type="evidence" value="ECO:0007669"/>
    <property type="project" value="UniProtKB-KW"/>
</dbReference>
<feature type="compositionally biased region" description="Polar residues" evidence="15">
    <location>
        <begin position="2831"/>
        <end position="2844"/>
    </location>
</feature>
<comment type="catalytic activity">
    <reaction evidence="14">
        <text>DNA(n) + a 2'-deoxyribonucleoside 5'-triphosphate = DNA(n+1) + diphosphate</text>
        <dbReference type="Rhea" id="RHEA:22508"/>
        <dbReference type="Rhea" id="RHEA-COMP:17339"/>
        <dbReference type="Rhea" id="RHEA-COMP:17340"/>
        <dbReference type="ChEBI" id="CHEBI:33019"/>
        <dbReference type="ChEBI" id="CHEBI:61560"/>
        <dbReference type="ChEBI" id="CHEBI:173112"/>
        <dbReference type="EC" id="2.7.7.7"/>
    </reaction>
</comment>
<evidence type="ECO:0000256" key="12">
    <source>
        <dbReference type="ARBA" id="ARBA00023014"/>
    </source>
</evidence>
<feature type="region of interest" description="Disordered" evidence="15">
    <location>
        <begin position="363"/>
        <end position="401"/>
    </location>
</feature>
<organism evidence="17 18">
    <name type="scientific">Leishmania infantum</name>
    <dbReference type="NCBI Taxonomy" id="5671"/>
    <lineage>
        <taxon>Eukaryota</taxon>
        <taxon>Discoba</taxon>
        <taxon>Euglenozoa</taxon>
        <taxon>Kinetoplastea</taxon>
        <taxon>Metakinetoplastina</taxon>
        <taxon>Trypanosomatida</taxon>
        <taxon>Trypanosomatidae</taxon>
        <taxon>Leishmaniinae</taxon>
        <taxon>Leishmania</taxon>
    </lineage>
</organism>
<comment type="similarity">
    <text evidence="2">Belongs to the DNA polymerase type-B family.</text>
</comment>